<evidence type="ECO:0000313" key="1">
    <source>
        <dbReference type="EMBL" id="KAL2612477.1"/>
    </source>
</evidence>
<evidence type="ECO:0000313" key="2">
    <source>
        <dbReference type="Proteomes" id="UP001605036"/>
    </source>
</evidence>
<dbReference type="AlphaFoldDB" id="A0ABD1XUA6"/>
<dbReference type="EMBL" id="JBHFFA010000007">
    <property type="protein sequence ID" value="KAL2612477.1"/>
    <property type="molecule type" value="Genomic_DNA"/>
</dbReference>
<accession>A0ABD1XUA6</accession>
<reference evidence="1 2" key="1">
    <citation type="submission" date="2024-09" db="EMBL/GenBank/DDBJ databases">
        <title>Chromosome-scale assembly of Riccia fluitans.</title>
        <authorList>
            <person name="Paukszto L."/>
            <person name="Sawicki J."/>
            <person name="Karawczyk K."/>
            <person name="Piernik-Szablinska J."/>
            <person name="Szczecinska M."/>
            <person name="Mazdziarz M."/>
        </authorList>
    </citation>
    <scope>NUCLEOTIDE SEQUENCE [LARGE SCALE GENOMIC DNA]</scope>
    <source>
        <strain evidence="1">Rf_01</strain>
        <tissue evidence="1">Aerial parts of the thallus</tissue>
    </source>
</reference>
<proteinExistence type="predicted"/>
<name>A0ABD1XUA6_9MARC</name>
<organism evidence="1 2">
    <name type="scientific">Riccia fluitans</name>
    <dbReference type="NCBI Taxonomy" id="41844"/>
    <lineage>
        <taxon>Eukaryota</taxon>
        <taxon>Viridiplantae</taxon>
        <taxon>Streptophyta</taxon>
        <taxon>Embryophyta</taxon>
        <taxon>Marchantiophyta</taxon>
        <taxon>Marchantiopsida</taxon>
        <taxon>Marchantiidae</taxon>
        <taxon>Marchantiales</taxon>
        <taxon>Ricciaceae</taxon>
        <taxon>Riccia</taxon>
    </lineage>
</organism>
<comment type="caution">
    <text evidence="1">The sequence shown here is derived from an EMBL/GenBank/DDBJ whole genome shotgun (WGS) entry which is preliminary data.</text>
</comment>
<gene>
    <name evidence="1" type="ORF">R1flu_024169</name>
</gene>
<sequence>MLILPGVLPEHVQNIFRIVVWQRLYQVCTSVHVRFGNRHLFEGGEREEPDQDKFFAKKGILFFQEHLVRVTSVEPASKKRNFGADFQLSLTVTTSSMVQCWILTNVALVNSLLAAELQAICLLSSASIFGPNIGISHEWLSG</sequence>
<dbReference type="Proteomes" id="UP001605036">
    <property type="component" value="Unassembled WGS sequence"/>
</dbReference>
<keyword evidence="2" id="KW-1185">Reference proteome</keyword>
<protein>
    <submittedName>
        <fullName evidence="1">Uncharacterized protein</fullName>
    </submittedName>
</protein>